<dbReference type="HAMAP" id="MF_00032">
    <property type="entry name" value="eIF_6"/>
    <property type="match status" value="1"/>
</dbReference>
<feature type="non-terminal residue" evidence="7">
    <location>
        <position position="292"/>
    </location>
</feature>
<evidence type="ECO:0000256" key="5">
    <source>
        <dbReference type="ARBA" id="ARBA00023242"/>
    </source>
</evidence>
<keyword evidence="8" id="KW-1185">Reference proteome</keyword>
<evidence type="ECO:0000256" key="3">
    <source>
        <dbReference type="ARBA" id="ARBA00022540"/>
    </source>
</evidence>
<dbReference type="InterPro" id="IPR002769">
    <property type="entry name" value="eIF6"/>
</dbReference>
<gene>
    <name evidence="7" type="ORF">BIW11_01066</name>
</gene>
<dbReference type="SUPFAM" id="SSF55909">
    <property type="entry name" value="Pentein"/>
    <property type="match status" value="1"/>
</dbReference>
<dbReference type="EMBL" id="MNPL01009129">
    <property type="protein sequence ID" value="OQR73865.1"/>
    <property type="molecule type" value="Genomic_DNA"/>
</dbReference>
<evidence type="ECO:0000256" key="4">
    <source>
        <dbReference type="ARBA" id="ARBA00022917"/>
    </source>
</evidence>
<dbReference type="Proteomes" id="UP000192247">
    <property type="component" value="Unassembled WGS sequence"/>
</dbReference>
<evidence type="ECO:0000313" key="8">
    <source>
        <dbReference type="Proteomes" id="UP000192247"/>
    </source>
</evidence>
<protein>
    <submittedName>
        <fullName evidence="7">Eukaryotic translation initiation factor 6-like</fullName>
    </submittedName>
</protein>
<reference evidence="7 8" key="1">
    <citation type="journal article" date="2017" name="Gigascience">
        <title>Draft genome of the honey bee ectoparasitic mite, Tropilaelaps mercedesae, is shaped by the parasitic life history.</title>
        <authorList>
            <person name="Dong X."/>
            <person name="Armstrong S.D."/>
            <person name="Xia D."/>
            <person name="Makepeace B.L."/>
            <person name="Darby A.C."/>
            <person name="Kadowaki T."/>
        </authorList>
    </citation>
    <scope>NUCLEOTIDE SEQUENCE [LARGE SCALE GENOMIC DNA]</scope>
    <source>
        <strain evidence="7">Wuxi-XJTLU</strain>
    </source>
</reference>
<keyword evidence="4" id="KW-0648">Protein biosynthesis</keyword>
<comment type="subunit">
    <text evidence="6">Monomer. Associates with the 60S ribosomal subunit. Interacts with RACK1. Interacts with DICER1, AGO2, TARBP2, MOV10 and RPL7A; they form a large RNA-induced silencing complex (RISC).</text>
</comment>
<dbReference type="CDD" id="cd00527">
    <property type="entry name" value="IF6"/>
    <property type="match status" value="1"/>
</dbReference>
<comment type="subcellular location">
    <subcellularLocation>
        <location evidence="1">Cytoplasm</location>
    </subcellularLocation>
</comment>
<dbReference type="PANTHER" id="PTHR10784">
    <property type="entry name" value="TRANSLATION INITIATION FACTOR 6"/>
    <property type="match status" value="1"/>
</dbReference>
<dbReference type="GO" id="GO:0005737">
    <property type="term" value="C:cytoplasm"/>
    <property type="evidence" value="ECO:0007669"/>
    <property type="project" value="UniProtKB-SubCell"/>
</dbReference>
<dbReference type="InParanoid" id="A0A1V9XK21"/>
<name>A0A1V9XK21_9ACAR</name>
<comment type="caution">
    <text evidence="7">The sequence shown here is derived from an EMBL/GenBank/DDBJ whole genome shotgun (WGS) entry which is preliminary data.</text>
</comment>
<proteinExistence type="inferred from homology"/>
<dbReference type="STRING" id="418985.A0A1V9XK21"/>
<dbReference type="FunCoup" id="A0A1V9XK21">
    <property type="interactions" value="1269"/>
</dbReference>
<dbReference type="OrthoDB" id="4155914at2759"/>
<dbReference type="GO" id="GO:0003743">
    <property type="term" value="F:translation initiation factor activity"/>
    <property type="evidence" value="ECO:0007669"/>
    <property type="project" value="UniProtKB-KW"/>
</dbReference>
<evidence type="ECO:0000256" key="1">
    <source>
        <dbReference type="ARBA" id="ARBA00004496"/>
    </source>
</evidence>
<evidence type="ECO:0000256" key="2">
    <source>
        <dbReference type="ARBA" id="ARBA00022490"/>
    </source>
</evidence>
<sequence length="292" mass="31242">MHHRAQTGLRVSSAIEPSLVCRTLCVDVPADRDTKKPSGTSICSYSSSFTGSVSLVVRQPSGTHLPGACRHRRCTTSAPSSNGVPASRPPFCATLSCLSATASTQPVDTMALRVQFENNNEVGVFSKLTNSYCLVAIGGSENFYSVFEGELSDVVPVIHASVAGCRIIGKLTVGNRHGLLVPFTTTDQELQHLRNSLPDSVKIQRVEERLSALGNVIACNDYVSLAHPDLDKETEEILADVLKVEVFRHTIASQALVGSYCALSNQGGLVHPNTSIDDQKELSSLLQVPLVA</sequence>
<dbReference type="GO" id="GO:0042256">
    <property type="term" value="P:cytosolic ribosome assembly"/>
    <property type="evidence" value="ECO:0007669"/>
    <property type="project" value="InterPro"/>
</dbReference>
<dbReference type="FunFam" id="3.75.10.10:FF:000001">
    <property type="entry name" value="Eukaryotic translation initiation factor 6"/>
    <property type="match status" value="1"/>
</dbReference>
<keyword evidence="5" id="KW-0539">Nucleus</keyword>
<keyword evidence="3 7" id="KW-0396">Initiation factor</keyword>
<dbReference type="GO" id="GO:0043022">
    <property type="term" value="F:ribosome binding"/>
    <property type="evidence" value="ECO:0007669"/>
    <property type="project" value="InterPro"/>
</dbReference>
<organism evidence="7 8">
    <name type="scientific">Tropilaelaps mercedesae</name>
    <dbReference type="NCBI Taxonomy" id="418985"/>
    <lineage>
        <taxon>Eukaryota</taxon>
        <taxon>Metazoa</taxon>
        <taxon>Ecdysozoa</taxon>
        <taxon>Arthropoda</taxon>
        <taxon>Chelicerata</taxon>
        <taxon>Arachnida</taxon>
        <taxon>Acari</taxon>
        <taxon>Parasitiformes</taxon>
        <taxon>Mesostigmata</taxon>
        <taxon>Gamasina</taxon>
        <taxon>Dermanyssoidea</taxon>
        <taxon>Laelapidae</taxon>
        <taxon>Tropilaelaps</taxon>
    </lineage>
</organism>
<accession>A0A1V9XK21</accession>
<evidence type="ECO:0000313" key="7">
    <source>
        <dbReference type="EMBL" id="OQR73865.1"/>
    </source>
</evidence>
<dbReference type="Gene3D" id="3.75.10.10">
    <property type="entry name" value="L-arginine/glycine Amidinotransferase, Chain A"/>
    <property type="match status" value="1"/>
</dbReference>
<dbReference type="SMART" id="SM00654">
    <property type="entry name" value="eIF6"/>
    <property type="match status" value="1"/>
</dbReference>
<evidence type="ECO:0000256" key="6">
    <source>
        <dbReference type="ARBA" id="ARBA00062592"/>
    </source>
</evidence>
<dbReference type="Pfam" id="PF01912">
    <property type="entry name" value="eIF-6"/>
    <property type="match status" value="1"/>
</dbReference>
<keyword evidence="2" id="KW-0963">Cytoplasm</keyword>
<dbReference type="AlphaFoldDB" id="A0A1V9XK21"/>
<dbReference type="NCBIfam" id="TIGR00323">
    <property type="entry name" value="eIF-6"/>
    <property type="match status" value="1"/>
</dbReference>